<accession>A0A9Q0DP42</accession>
<dbReference type="PANTHER" id="PTHR45913">
    <property type="entry name" value="EPM2A-INTERACTING PROTEIN 1"/>
    <property type="match status" value="1"/>
</dbReference>
<name>A0A9Q0DP42_9TELE</name>
<comment type="caution">
    <text evidence="1">The sequence shown here is derived from an EMBL/GenBank/DDBJ whole genome shotgun (WGS) entry which is preliminary data.</text>
</comment>
<sequence length="137" mass="15998">MSFSKPAVKRKVGNEHRQFQEKWETEYFLLSTGEPRRVLYAEKVAVHKEYNIKRHYSTRHAEKYAKYQGDEREDRVANLKTCLLRQQVFFKKASKESDAAVEASYVVSEMIAKAGKPFKDSEFIKKCMLQAASPENK</sequence>
<proteinExistence type="predicted"/>
<evidence type="ECO:0000313" key="2">
    <source>
        <dbReference type="Proteomes" id="UP001148018"/>
    </source>
</evidence>
<reference evidence="1" key="1">
    <citation type="submission" date="2022-07" db="EMBL/GenBank/DDBJ databases">
        <title>Chromosome-level genome of Muraenolepis orangiensis.</title>
        <authorList>
            <person name="Kim J."/>
        </authorList>
    </citation>
    <scope>NUCLEOTIDE SEQUENCE</scope>
    <source>
        <strain evidence="1">KU_S4_2022</strain>
        <tissue evidence="1">Muscle</tissue>
    </source>
</reference>
<dbReference type="EMBL" id="JANIIK010000113">
    <property type="protein sequence ID" value="KAJ3591893.1"/>
    <property type="molecule type" value="Genomic_DNA"/>
</dbReference>
<dbReference type="Proteomes" id="UP001148018">
    <property type="component" value="Unassembled WGS sequence"/>
</dbReference>
<keyword evidence="2" id="KW-1185">Reference proteome</keyword>
<dbReference type="OrthoDB" id="10061052at2759"/>
<evidence type="ECO:0000313" key="1">
    <source>
        <dbReference type="EMBL" id="KAJ3591893.1"/>
    </source>
</evidence>
<gene>
    <name evidence="1" type="ORF">NHX12_007023</name>
</gene>
<feature type="non-terminal residue" evidence="1">
    <location>
        <position position="137"/>
    </location>
</feature>
<dbReference type="AlphaFoldDB" id="A0A9Q0DP42"/>
<protein>
    <submittedName>
        <fullName evidence="1">Uncharacterized protein</fullName>
    </submittedName>
</protein>
<dbReference type="PANTHER" id="PTHR45913:SF5">
    <property type="entry name" value="GENERAL TRANSCRIPTION FACTOR II-I REPEAT DOMAIN-CONTAINING PROTEIN 2A-LIKE PROTEIN"/>
    <property type="match status" value="1"/>
</dbReference>
<organism evidence="1 2">
    <name type="scientific">Muraenolepis orangiensis</name>
    <name type="common">Patagonian moray cod</name>
    <dbReference type="NCBI Taxonomy" id="630683"/>
    <lineage>
        <taxon>Eukaryota</taxon>
        <taxon>Metazoa</taxon>
        <taxon>Chordata</taxon>
        <taxon>Craniata</taxon>
        <taxon>Vertebrata</taxon>
        <taxon>Euteleostomi</taxon>
        <taxon>Actinopterygii</taxon>
        <taxon>Neopterygii</taxon>
        <taxon>Teleostei</taxon>
        <taxon>Neoteleostei</taxon>
        <taxon>Acanthomorphata</taxon>
        <taxon>Zeiogadaria</taxon>
        <taxon>Gadariae</taxon>
        <taxon>Gadiformes</taxon>
        <taxon>Muraenolepidoidei</taxon>
        <taxon>Muraenolepididae</taxon>
        <taxon>Muraenolepis</taxon>
    </lineage>
</organism>